<organism evidence="2 3">
    <name type="scientific">Iris pallida</name>
    <name type="common">Sweet iris</name>
    <dbReference type="NCBI Taxonomy" id="29817"/>
    <lineage>
        <taxon>Eukaryota</taxon>
        <taxon>Viridiplantae</taxon>
        <taxon>Streptophyta</taxon>
        <taxon>Embryophyta</taxon>
        <taxon>Tracheophyta</taxon>
        <taxon>Spermatophyta</taxon>
        <taxon>Magnoliopsida</taxon>
        <taxon>Liliopsida</taxon>
        <taxon>Asparagales</taxon>
        <taxon>Iridaceae</taxon>
        <taxon>Iridoideae</taxon>
        <taxon>Irideae</taxon>
        <taxon>Iris</taxon>
    </lineage>
</organism>
<proteinExistence type="predicted"/>
<sequence length="115" mass="13516">MMAIARYGEPAPKRARRDPEEEGERSCIVRGRYPEPRRACHLNLKALWTLLKPRPCKGLFWFPFEEDPHSVQKNRWRLGYPQSQVESVIVFACKKGCNVWNDYLIGVHFVSRVML</sequence>
<dbReference type="Proteomes" id="UP001140949">
    <property type="component" value="Unassembled WGS sequence"/>
</dbReference>
<evidence type="ECO:0000256" key="1">
    <source>
        <dbReference type="SAM" id="MobiDB-lite"/>
    </source>
</evidence>
<name>A0AAX6IIS8_IRIPA</name>
<evidence type="ECO:0000313" key="2">
    <source>
        <dbReference type="EMBL" id="KAJ6852978.1"/>
    </source>
</evidence>
<reference evidence="2" key="1">
    <citation type="journal article" date="2023" name="GigaByte">
        <title>Genome assembly of the bearded iris, Iris pallida Lam.</title>
        <authorList>
            <person name="Bruccoleri R.E."/>
            <person name="Oakeley E.J."/>
            <person name="Faust A.M.E."/>
            <person name="Altorfer M."/>
            <person name="Dessus-Babus S."/>
            <person name="Burckhardt D."/>
            <person name="Oertli M."/>
            <person name="Naumann U."/>
            <person name="Petersen F."/>
            <person name="Wong J."/>
        </authorList>
    </citation>
    <scope>NUCLEOTIDE SEQUENCE</scope>
    <source>
        <strain evidence="2">GSM-AAB239-AS_SAM_17_03QT</strain>
    </source>
</reference>
<reference evidence="2" key="2">
    <citation type="submission" date="2023-04" db="EMBL/GenBank/DDBJ databases">
        <authorList>
            <person name="Bruccoleri R.E."/>
            <person name="Oakeley E.J."/>
            <person name="Faust A.-M."/>
            <person name="Dessus-Babus S."/>
            <person name="Altorfer M."/>
            <person name="Burckhardt D."/>
            <person name="Oertli M."/>
            <person name="Naumann U."/>
            <person name="Petersen F."/>
            <person name="Wong J."/>
        </authorList>
    </citation>
    <scope>NUCLEOTIDE SEQUENCE</scope>
    <source>
        <strain evidence="2">GSM-AAB239-AS_SAM_17_03QT</strain>
        <tissue evidence="2">Leaf</tissue>
    </source>
</reference>
<dbReference type="AlphaFoldDB" id="A0AAX6IIS8"/>
<evidence type="ECO:0000313" key="3">
    <source>
        <dbReference type="Proteomes" id="UP001140949"/>
    </source>
</evidence>
<gene>
    <name evidence="2" type="ORF">M6B38_252380</name>
</gene>
<comment type="caution">
    <text evidence="2">The sequence shown here is derived from an EMBL/GenBank/DDBJ whole genome shotgun (WGS) entry which is preliminary data.</text>
</comment>
<keyword evidence="3" id="KW-1185">Reference proteome</keyword>
<feature type="region of interest" description="Disordered" evidence="1">
    <location>
        <begin position="1"/>
        <end position="23"/>
    </location>
</feature>
<protein>
    <submittedName>
        <fullName evidence="2">rRNA 2'-O-methyltransferase fibrillarin-like</fullName>
    </submittedName>
</protein>
<accession>A0AAX6IIS8</accession>
<dbReference type="EMBL" id="JANAVB010001254">
    <property type="protein sequence ID" value="KAJ6852978.1"/>
    <property type="molecule type" value="Genomic_DNA"/>
</dbReference>